<dbReference type="AlphaFoldDB" id="A0A7W7Q2I0"/>
<dbReference type="Gene3D" id="3.90.176.10">
    <property type="entry name" value="Toxin ADP-ribosyltransferase, Chain A, domain 1"/>
    <property type="match status" value="1"/>
</dbReference>
<organism evidence="2 3">
    <name type="scientific">Actinophytocola algeriensis</name>
    <dbReference type="NCBI Taxonomy" id="1768010"/>
    <lineage>
        <taxon>Bacteria</taxon>
        <taxon>Bacillati</taxon>
        <taxon>Actinomycetota</taxon>
        <taxon>Actinomycetes</taxon>
        <taxon>Pseudonocardiales</taxon>
        <taxon>Pseudonocardiaceae</taxon>
    </lineage>
</organism>
<feature type="region of interest" description="Disordered" evidence="1">
    <location>
        <begin position="827"/>
        <end position="847"/>
    </location>
</feature>
<accession>A0A7W7Q2I0</accession>
<proteinExistence type="predicted"/>
<name>A0A7W7Q2I0_9PSEU</name>
<gene>
    <name evidence="2" type="ORF">FHR82_002002</name>
</gene>
<evidence type="ECO:0000256" key="1">
    <source>
        <dbReference type="SAM" id="MobiDB-lite"/>
    </source>
</evidence>
<evidence type="ECO:0000313" key="3">
    <source>
        <dbReference type="Proteomes" id="UP000520767"/>
    </source>
</evidence>
<keyword evidence="3" id="KW-1185">Reference proteome</keyword>
<sequence length="915" mass="94645">MEITVERVRHALVVGRLDADGAAVLLAANLPPKRDRTFVVVGASSVDAMRRLDPWVVADLADEVRGDLCVVAPGFGSMGADGTLPPARLLADRLGVEVTAADGDPVGLADGSVFVPGPAAGWVSYRPGGRRTRVGARFPAPWWQDGLPEEAEHLTHVPVGLWLRRPGSEVRPGDPLLRQVPDRDRMYVVLGAPGERPPAGETVAEVLRTLPDEARDRAVLAWYGAAGQAGELARAVADALGTPVRVAHGVPGDSGLVHVDEHGTARWRPFAVESVYRPGGAPPVLDRWVAPPRLPMAEPGSFRLVPGWRVDVVARGLVVRPETVRPDPAVLTALAAETGPTADIVFATDGPVPDGVLPALDRLVPELPADTRAALRILPADEAAAAALTGVEAADHVATAVTLLDGTAPGRDHAVPPVGRVVVTADGRIVPEAPILAVPAPRVVFTAPVAPLPAVPAPTAALDIRDGVLVVAEEVDEEERTFAAVAPEQDEEETEAPEFVATGDDATVHTTLDPVRVVDGFAPAVGPVLDATTVPDEPPRFAPSAAPAEEAVSVDEPVATGFTASAAPGVPDADREAAVVQPVVPGVVAPAVAGHTRDTTRETTVVVVGAGGDEEESHLADLANVAAAVSAGIPSVAAATAVPAVVPVAQPEQAAEPAARPVASVTGLLPGREFARPAGSGGPAAIEVPEHVRSTVAQRRAMRAKLGSRYDIATRAVTRLLSERPGLRFGAGDHAALLAELAVVRVFADDPAGDYDADFYVCLADGLRRLPTARAVVVRGIPAGTDLRPEFVIRLPTPLVAAPVTAPEPVGPAEALIWTTTARRLDGLLDDPPPAEPDDDREPAPKRGVDVVLSGHTRLRVLAVAPTPVRRVLLAEDGAAPEAALTRLLAAAAVREEAVATAATSKWFGALPEAG</sequence>
<comment type="caution">
    <text evidence="2">The sequence shown here is derived from an EMBL/GenBank/DDBJ whole genome shotgun (WGS) entry which is preliminary data.</text>
</comment>
<reference evidence="2 3" key="1">
    <citation type="submission" date="2020-08" db="EMBL/GenBank/DDBJ databases">
        <title>Genomic Encyclopedia of Type Strains, Phase III (KMG-III): the genomes of soil and plant-associated and newly described type strains.</title>
        <authorList>
            <person name="Whitman W."/>
        </authorList>
    </citation>
    <scope>NUCLEOTIDE SEQUENCE [LARGE SCALE GENOMIC DNA]</scope>
    <source>
        <strain evidence="2 3">CECT 8960</strain>
    </source>
</reference>
<dbReference type="EMBL" id="JACHJQ010000002">
    <property type="protein sequence ID" value="MBB4905785.1"/>
    <property type="molecule type" value="Genomic_DNA"/>
</dbReference>
<dbReference type="RefSeq" id="WP_184809965.1">
    <property type="nucleotide sequence ID" value="NZ_JACHJQ010000002.1"/>
</dbReference>
<evidence type="ECO:0000313" key="2">
    <source>
        <dbReference type="EMBL" id="MBB4905785.1"/>
    </source>
</evidence>
<protein>
    <submittedName>
        <fullName evidence="2">Uncharacterized protein</fullName>
    </submittedName>
</protein>
<dbReference type="Proteomes" id="UP000520767">
    <property type="component" value="Unassembled WGS sequence"/>
</dbReference>